<name>A0A0C9WB63_9AGAM</name>
<sequence>MTSSTGMYGEPFISVRETIAWLPGAPFEDSDVLVLSSRSTSPGVGGTLLYLDLRLSLPLSRASITSWGLAGLRHTLSVAPDPVRHRWDHATVDSRGDPNPDEGEVVHRDGRDIETGVGVNPATGNKEPYEEIWRDEPLLEGSPFIFVTSSRDANEATAFMAVLGPHALALSQESAAPNSPKKFHAVRMHQSRSANEGAEPSWNIVFSTSNQELEEELGALVGLASQEHEHTRGSEVSLGLRRWAVWDAGLQGASD</sequence>
<dbReference type="Proteomes" id="UP000053820">
    <property type="component" value="Unassembled WGS sequence"/>
</dbReference>
<evidence type="ECO:0000313" key="2">
    <source>
        <dbReference type="Proteomes" id="UP000053820"/>
    </source>
</evidence>
<gene>
    <name evidence="1" type="ORF">HYDPIDRAFT_169957</name>
</gene>
<dbReference type="AlphaFoldDB" id="A0A0C9WB63"/>
<dbReference type="Gene3D" id="2.40.128.320">
    <property type="entry name" value="Protein HRI1, N-terminal domain"/>
    <property type="match status" value="1"/>
</dbReference>
<dbReference type="Pfam" id="PF16815">
    <property type="entry name" value="HRI1"/>
    <property type="match status" value="1"/>
</dbReference>
<dbReference type="HOGENOM" id="CLU_960291_0_0_1"/>
<evidence type="ECO:0008006" key="3">
    <source>
        <dbReference type="Google" id="ProtNLM"/>
    </source>
</evidence>
<reference evidence="1 2" key="1">
    <citation type="submission" date="2014-04" db="EMBL/GenBank/DDBJ databases">
        <title>Evolutionary Origins and Diversification of the Mycorrhizal Mutualists.</title>
        <authorList>
            <consortium name="DOE Joint Genome Institute"/>
            <consortium name="Mycorrhizal Genomics Consortium"/>
            <person name="Kohler A."/>
            <person name="Kuo A."/>
            <person name="Nagy L.G."/>
            <person name="Floudas D."/>
            <person name="Copeland A."/>
            <person name="Barry K.W."/>
            <person name="Cichocki N."/>
            <person name="Veneault-Fourrey C."/>
            <person name="LaButti K."/>
            <person name="Lindquist E.A."/>
            <person name="Lipzen A."/>
            <person name="Lundell T."/>
            <person name="Morin E."/>
            <person name="Murat C."/>
            <person name="Riley R."/>
            <person name="Ohm R."/>
            <person name="Sun H."/>
            <person name="Tunlid A."/>
            <person name="Henrissat B."/>
            <person name="Grigoriev I.V."/>
            <person name="Hibbett D.S."/>
            <person name="Martin F."/>
        </authorList>
    </citation>
    <scope>NUCLEOTIDE SEQUENCE [LARGE SCALE GENOMIC DNA]</scope>
    <source>
        <strain evidence="1 2">MD-312</strain>
    </source>
</reference>
<keyword evidence="2" id="KW-1185">Reference proteome</keyword>
<dbReference type="InterPro" id="IPR043047">
    <property type="entry name" value="Hri1_N_sf"/>
</dbReference>
<accession>A0A0C9WB63</accession>
<dbReference type="EMBL" id="KN839867">
    <property type="protein sequence ID" value="KIJ60926.1"/>
    <property type="molecule type" value="Genomic_DNA"/>
</dbReference>
<proteinExistence type="predicted"/>
<evidence type="ECO:0000313" key="1">
    <source>
        <dbReference type="EMBL" id="KIJ60926.1"/>
    </source>
</evidence>
<organism evidence="1 2">
    <name type="scientific">Hydnomerulius pinastri MD-312</name>
    <dbReference type="NCBI Taxonomy" id="994086"/>
    <lineage>
        <taxon>Eukaryota</taxon>
        <taxon>Fungi</taxon>
        <taxon>Dikarya</taxon>
        <taxon>Basidiomycota</taxon>
        <taxon>Agaricomycotina</taxon>
        <taxon>Agaricomycetes</taxon>
        <taxon>Agaricomycetidae</taxon>
        <taxon>Boletales</taxon>
        <taxon>Boletales incertae sedis</taxon>
        <taxon>Leucogyrophana</taxon>
    </lineage>
</organism>
<dbReference type="OrthoDB" id="4045395at2759"/>
<dbReference type="InterPro" id="IPR031818">
    <property type="entry name" value="Hri1"/>
</dbReference>
<protein>
    <recommendedName>
        <fullName evidence="3">Protein HRI1</fullName>
    </recommendedName>
</protein>